<accession>A0A3M7PX94</accession>
<name>A0A3M7PX94_BRAPC</name>
<organism evidence="1 2">
    <name type="scientific">Brachionus plicatilis</name>
    <name type="common">Marine rotifer</name>
    <name type="synonym">Brachionus muelleri</name>
    <dbReference type="NCBI Taxonomy" id="10195"/>
    <lineage>
        <taxon>Eukaryota</taxon>
        <taxon>Metazoa</taxon>
        <taxon>Spiralia</taxon>
        <taxon>Gnathifera</taxon>
        <taxon>Rotifera</taxon>
        <taxon>Eurotatoria</taxon>
        <taxon>Monogononta</taxon>
        <taxon>Pseudotrocha</taxon>
        <taxon>Ploima</taxon>
        <taxon>Brachionidae</taxon>
        <taxon>Brachionus</taxon>
    </lineage>
</organism>
<dbReference type="EMBL" id="REGN01008387">
    <property type="protein sequence ID" value="RNA03710.1"/>
    <property type="molecule type" value="Genomic_DNA"/>
</dbReference>
<gene>
    <name evidence="1" type="ORF">BpHYR1_028267</name>
</gene>
<comment type="caution">
    <text evidence="1">The sequence shown here is derived from an EMBL/GenBank/DDBJ whole genome shotgun (WGS) entry which is preliminary data.</text>
</comment>
<evidence type="ECO:0000313" key="2">
    <source>
        <dbReference type="Proteomes" id="UP000276133"/>
    </source>
</evidence>
<evidence type="ECO:0000313" key="1">
    <source>
        <dbReference type="EMBL" id="RNA03710.1"/>
    </source>
</evidence>
<proteinExistence type="predicted"/>
<sequence length="60" mass="6909">MSNHYQQQKIVNWLPTAINFLLPETQHLVLGPFDRSPYSLRQDSVSDPEGRCPLQISTIK</sequence>
<dbReference type="AlphaFoldDB" id="A0A3M7PX94"/>
<reference evidence="1 2" key="1">
    <citation type="journal article" date="2018" name="Sci. Rep.">
        <title>Genomic signatures of local adaptation to the degree of environmental predictability in rotifers.</title>
        <authorList>
            <person name="Franch-Gras L."/>
            <person name="Hahn C."/>
            <person name="Garcia-Roger E.M."/>
            <person name="Carmona M.J."/>
            <person name="Serra M."/>
            <person name="Gomez A."/>
        </authorList>
    </citation>
    <scope>NUCLEOTIDE SEQUENCE [LARGE SCALE GENOMIC DNA]</scope>
    <source>
        <strain evidence="1">HYR1</strain>
    </source>
</reference>
<protein>
    <submittedName>
        <fullName evidence="1">Uncharacterized protein</fullName>
    </submittedName>
</protein>
<dbReference type="Proteomes" id="UP000276133">
    <property type="component" value="Unassembled WGS sequence"/>
</dbReference>
<keyword evidence="2" id="KW-1185">Reference proteome</keyword>